<dbReference type="GO" id="GO:0005886">
    <property type="term" value="C:plasma membrane"/>
    <property type="evidence" value="ECO:0007669"/>
    <property type="project" value="TreeGrafter"/>
</dbReference>
<comment type="caution">
    <text evidence="1">The sequence shown here is derived from an EMBL/GenBank/DDBJ whole genome shotgun (WGS) entry which is preliminary data.</text>
</comment>
<dbReference type="AlphaFoldDB" id="A0AA41N2S0"/>
<name>A0AA41N2S0_SCICA</name>
<dbReference type="GO" id="GO:0048812">
    <property type="term" value="P:neuron projection morphogenesis"/>
    <property type="evidence" value="ECO:0007669"/>
    <property type="project" value="TreeGrafter"/>
</dbReference>
<dbReference type="GO" id="GO:0048268">
    <property type="term" value="P:clathrin coat assembly"/>
    <property type="evidence" value="ECO:0007669"/>
    <property type="project" value="TreeGrafter"/>
</dbReference>
<dbReference type="PANTHER" id="PTHR23065:SF57">
    <property type="entry name" value="GROWTH ARREST-SPECIFIC PROTEIN 7"/>
    <property type="match status" value="1"/>
</dbReference>
<keyword evidence="2" id="KW-1185">Reference proteome</keyword>
<reference evidence="1" key="1">
    <citation type="submission" date="2020-03" db="EMBL/GenBank/DDBJ databases">
        <title>Studies in the Genomics of Life Span.</title>
        <authorList>
            <person name="Glass D."/>
        </authorList>
    </citation>
    <scope>NUCLEOTIDE SEQUENCE</scope>
    <source>
        <strain evidence="1">SUZIE</strain>
        <tissue evidence="1">Muscle</tissue>
    </source>
</reference>
<dbReference type="SUPFAM" id="SSF103657">
    <property type="entry name" value="BAR/IMD domain-like"/>
    <property type="match status" value="1"/>
</dbReference>
<accession>A0AA41N2S0</accession>
<dbReference type="GO" id="GO:0030136">
    <property type="term" value="C:clathrin-coated vesicle"/>
    <property type="evidence" value="ECO:0007669"/>
    <property type="project" value="TreeGrafter"/>
</dbReference>
<dbReference type="PANTHER" id="PTHR23065">
    <property type="entry name" value="PROLINE-SERINE-THREONINE PHOSPHATASE INTERACTING PROTEIN 1"/>
    <property type="match status" value="1"/>
</dbReference>
<organism evidence="1 2">
    <name type="scientific">Sciurus carolinensis</name>
    <name type="common">Eastern gray squirrel</name>
    <dbReference type="NCBI Taxonomy" id="30640"/>
    <lineage>
        <taxon>Eukaryota</taxon>
        <taxon>Metazoa</taxon>
        <taxon>Chordata</taxon>
        <taxon>Craniata</taxon>
        <taxon>Vertebrata</taxon>
        <taxon>Euteleostomi</taxon>
        <taxon>Mammalia</taxon>
        <taxon>Eutheria</taxon>
        <taxon>Euarchontoglires</taxon>
        <taxon>Glires</taxon>
        <taxon>Rodentia</taxon>
        <taxon>Sciuromorpha</taxon>
        <taxon>Sciuridae</taxon>
        <taxon>Sciurinae</taxon>
        <taxon>Sciurini</taxon>
        <taxon>Sciurus</taxon>
    </lineage>
</organism>
<evidence type="ECO:0000313" key="2">
    <source>
        <dbReference type="Proteomes" id="UP001166674"/>
    </source>
</evidence>
<sequence length="97" mass="11688">MNFRENFKKHMKKCDRYIADLHKPHASRYVSVEKVQKTLTERQRDLEIKTQQLEIKYREISSKHGYAVLIVTADVDEFEAVSPRIGRHRSRCFYLIY</sequence>
<dbReference type="EMBL" id="JAATJV010382887">
    <property type="protein sequence ID" value="MBZ3882665.1"/>
    <property type="molecule type" value="Genomic_DNA"/>
</dbReference>
<evidence type="ECO:0000313" key="1">
    <source>
        <dbReference type="EMBL" id="MBZ3882665.1"/>
    </source>
</evidence>
<dbReference type="Proteomes" id="UP001166674">
    <property type="component" value="Unassembled WGS sequence"/>
</dbReference>
<dbReference type="GO" id="GO:0072583">
    <property type="term" value="P:clathrin-dependent endocytosis"/>
    <property type="evidence" value="ECO:0007669"/>
    <property type="project" value="TreeGrafter"/>
</dbReference>
<dbReference type="GO" id="GO:0005905">
    <property type="term" value="C:clathrin-coated pit"/>
    <property type="evidence" value="ECO:0007669"/>
    <property type="project" value="TreeGrafter"/>
</dbReference>
<proteinExistence type="predicted"/>
<gene>
    <name evidence="1" type="ORF">SUZIE_169075</name>
</gene>
<protein>
    <submittedName>
        <fullName evidence="1">Growth arrest-specific protein 7</fullName>
    </submittedName>
</protein>
<dbReference type="InterPro" id="IPR027267">
    <property type="entry name" value="AH/BAR_dom_sf"/>
</dbReference>